<dbReference type="PANTHER" id="PTHR30255:SF2">
    <property type="entry name" value="SINGLE-STRANDED-DNA-SPECIFIC EXONUCLEASE RECJ"/>
    <property type="match status" value="1"/>
</dbReference>
<dbReference type="Pfam" id="PF17768">
    <property type="entry name" value="RecJ_OB"/>
    <property type="match status" value="1"/>
</dbReference>
<dbReference type="InterPro" id="IPR041122">
    <property type="entry name" value="RecJ_OB"/>
</dbReference>
<dbReference type="InterPro" id="IPR004610">
    <property type="entry name" value="RecJ"/>
</dbReference>
<dbReference type="GO" id="GO:0008409">
    <property type="term" value="F:5'-3' exonuclease activity"/>
    <property type="evidence" value="ECO:0007669"/>
    <property type="project" value="InterPro"/>
</dbReference>
<dbReference type="PANTHER" id="PTHR30255">
    <property type="entry name" value="SINGLE-STRANDED-DNA-SPECIFIC EXONUCLEASE RECJ"/>
    <property type="match status" value="1"/>
</dbReference>
<gene>
    <name evidence="9" type="primary">recJ</name>
    <name evidence="9" type="ORF">IAA53_01145</name>
</gene>
<evidence type="ECO:0000313" key="9">
    <source>
        <dbReference type="EMBL" id="HIR49887.1"/>
    </source>
</evidence>
<evidence type="ECO:0000256" key="4">
    <source>
        <dbReference type="ARBA" id="ARBA00022801"/>
    </source>
</evidence>
<dbReference type="AlphaFoldDB" id="A0A9D1DG42"/>
<keyword evidence="4" id="KW-0378">Hydrolase</keyword>
<keyword evidence="5 9" id="KW-0269">Exonuclease</keyword>
<dbReference type="Pfam" id="PF02272">
    <property type="entry name" value="DHHA1"/>
    <property type="match status" value="1"/>
</dbReference>
<accession>A0A9D1DG42</accession>
<dbReference type="SUPFAM" id="SSF64182">
    <property type="entry name" value="DHH phosphoesterases"/>
    <property type="match status" value="1"/>
</dbReference>
<reference evidence="9" key="2">
    <citation type="journal article" date="2021" name="PeerJ">
        <title>Extensive microbial diversity within the chicken gut microbiome revealed by metagenomics and culture.</title>
        <authorList>
            <person name="Gilroy R."/>
            <person name="Ravi A."/>
            <person name="Getino M."/>
            <person name="Pursley I."/>
            <person name="Horton D.L."/>
            <person name="Alikhan N.F."/>
            <person name="Baker D."/>
            <person name="Gharbi K."/>
            <person name="Hall N."/>
            <person name="Watson M."/>
            <person name="Adriaenssens E.M."/>
            <person name="Foster-Nyarko E."/>
            <person name="Jarju S."/>
            <person name="Secka A."/>
            <person name="Antonio M."/>
            <person name="Oren A."/>
            <person name="Chaudhuri R.R."/>
            <person name="La Ragione R."/>
            <person name="Hildebrand F."/>
            <person name="Pallen M.J."/>
        </authorList>
    </citation>
    <scope>NUCLEOTIDE SEQUENCE</scope>
    <source>
        <strain evidence="9">ChiBcec15-4380</strain>
    </source>
</reference>
<evidence type="ECO:0000256" key="3">
    <source>
        <dbReference type="ARBA" id="ARBA00022722"/>
    </source>
</evidence>
<dbReference type="Pfam" id="PF01368">
    <property type="entry name" value="DHH"/>
    <property type="match status" value="1"/>
</dbReference>
<feature type="domain" description="DDH" evidence="6">
    <location>
        <begin position="83"/>
        <end position="229"/>
    </location>
</feature>
<dbReference type="GO" id="GO:0006281">
    <property type="term" value="P:DNA repair"/>
    <property type="evidence" value="ECO:0007669"/>
    <property type="project" value="InterPro"/>
</dbReference>
<evidence type="ECO:0000259" key="6">
    <source>
        <dbReference type="Pfam" id="PF01368"/>
    </source>
</evidence>
<evidence type="ECO:0000256" key="1">
    <source>
        <dbReference type="ARBA" id="ARBA00005915"/>
    </source>
</evidence>
<dbReference type="Proteomes" id="UP000824239">
    <property type="component" value="Unassembled WGS sequence"/>
</dbReference>
<dbReference type="NCBIfam" id="TIGR00644">
    <property type="entry name" value="recJ"/>
    <property type="match status" value="1"/>
</dbReference>
<dbReference type="GO" id="GO:0006310">
    <property type="term" value="P:DNA recombination"/>
    <property type="evidence" value="ECO:0007669"/>
    <property type="project" value="InterPro"/>
</dbReference>
<proteinExistence type="inferred from homology"/>
<evidence type="ECO:0000259" key="8">
    <source>
        <dbReference type="Pfam" id="PF17768"/>
    </source>
</evidence>
<comment type="caution">
    <text evidence="9">The sequence shown here is derived from an EMBL/GenBank/DDBJ whole genome shotgun (WGS) entry which is preliminary data.</text>
</comment>
<dbReference type="InterPro" id="IPR038763">
    <property type="entry name" value="DHH_sf"/>
</dbReference>
<organism evidence="9 10">
    <name type="scientific">Candidatus Avoscillospira avicola</name>
    <dbReference type="NCBI Taxonomy" id="2840706"/>
    <lineage>
        <taxon>Bacteria</taxon>
        <taxon>Bacillati</taxon>
        <taxon>Bacillota</taxon>
        <taxon>Clostridia</taxon>
        <taxon>Eubacteriales</taxon>
        <taxon>Oscillospiraceae</taxon>
        <taxon>Oscillospiraceae incertae sedis</taxon>
        <taxon>Candidatus Avoscillospira</taxon>
    </lineage>
</organism>
<evidence type="ECO:0000256" key="2">
    <source>
        <dbReference type="ARBA" id="ARBA00019841"/>
    </source>
</evidence>
<evidence type="ECO:0000259" key="7">
    <source>
        <dbReference type="Pfam" id="PF02272"/>
    </source>
</evidence>
<name>A0A9D1DG42_9FIRM</name>
<reference evidence="9" key="1">
    <citation type="submission" date="2020-10" db="EMBL/GenBank/DDBJ databases">
        <authorList>
            <person name="Gilroy R."/>
        </authorList>
    </citation>
    <scope>NUCLEOTIDE SEQUENCE</scope>
    <source>
        <strain evidence="9">ChiBcec15-4380</strain>
    </source>
</reference>
<comment type="similarity">
    <text evidence="1">Belongs to the RecJ family.</text>
</comment>
<dbReference type="Gene3D" id="3.90.1640.30">
    <property type="match status" value="1"/>
</dbReference>
<dbReference type="GO" id="GO:0003676">
    <property type="term" value="F:nucleic acid binding"/>
    <property type="evidence" value="ECO:0007669"/>
    <property type="project" value="InterPro"/>
</dbReference>
<feature type="domain" description="RecJ OB" evidence="8">
    <location>
        <begin position="453"/>
        <end position="558"/>
    </location>
</feature>
<evidence type="ECO:0000313" key="10">
    <source>
        <dbReference type="Proteomes" id="UP000824239"/>
    </source>
</evidence>
<dbReference type="InterPro" id="IPR051673">
    <property type="entry name" value="SSDNA_exonuclease_RecJ"/>
</dbReference>
<dbReference type="EMBL" id="DVHE01000007">
    <property type="protein sequence ID" value="HIR49887.1"/>
    <property type="molecule type" value="Genomic_DNA"/>
</dbReference>
<dbReference type="InterPro" id="IPR003156">
    <property type="entry name" value="DHHA1_dom"/>
</dbReference>
<dbReference type="InterPro" id="IPR001667">
    <property type="entry name" value="DDH_dom"/>
</dbReference>
<feature type="domain" description="DHHA1" evidence="7">
    <location>
        <begin position="346"/>
        <end position="437"/>
    </location>
</feature>
<protein>
    <recommendedName>
        <fullName evidence="2">Single-stranded-DNA-specific exonuclease RecJ</fullName>
    </recommendedName>
</protein>
<dbReference type="Gene3D" id="3.10.310.30">
    <property type="match status" value="1"/>
</dbReference>
<evidence type="ECO:0000256" key="5">
    <source>
        <dbReference type="ARBA" id="ARBA00022839"/>
    </source>
</evidence>
<keyword evidence="3" id="KW-0540">Nuclease</keyword>
<sequence>MECIVKYGTWNVKERSAAAEAALRRSGYGPLTAAVLAARGYDTPEKARSFLLADGPLEDPFVLQDMDKAAGRIRRALAQGEAIAVFGDYDVDGITATCLLTEFLQSQGGNVTYYIPARIEEGYGLNQAAIASLRARGVSLIVTVDCGITADEEAAYCREQGIDLIITDHHECRDVLPPAVAVVDPHRKDQPGPTRCLAGVGVAFKLAAAIVGSQEAILQRFADLLCLGTVADVMPLTGENRAFVIRGLQALAENPRPGLAALMAECSCDGHCLTASTIGYTLAPRINAAGRMGKVTLASELFLTRDESRARELARRLCALNRQRQEVEAEIYQEALSMLARDGAGNAIVLAGEHWHQGVIGIVASRLAEEFACPAYLICLDGEKGKASSRSYGGFNLFASLEAQSARLESYGGHELAAGFTILRREIDTFRTAVDAMARDFAASGQRKAALEIDCAIDPALLTESNILALDQLEPCGAGCPKPVFFLDGLTVEQLSEVGGGRHLRLRLSGSGHSFGAIFFSTTALRAGVAVGDRVEIAFTPQINEFRGVKSVQLNLVDIRPDRESRQRSGTGRALYDKFTAGQPLTPEEAAALTPDRADFTALWRYLVAQAKANQVQEDISCMSRKLARAGSPMPPGRIRICLDVLEERGLLTKEVVRERSRIRLCAPKGKKVNLGDSPILQTLKDQKAGD</sequence>